<dbReference type="RefSeq" id="WP_262064936.1">
    <property type="nucleotide sequence ID" value="NZ_JAMXOD010000002.1"/>
</dbReference>
<evidence type="ECO:0000313" key="1">
    <source>
        <dbReference type="EMBL" id="MCP1101153.1"/>
    </source>
</evidence>
<dbReference type="EMBL" id="JAMZFW010000002">
    <property type="protein sequence ID" value="MCP1101153.1"/>
    <property type="molecule type" value="Genomic_DNA"/>
</dbReference>
<keyword evidence="2" id="KW-1185">Reference proteome</keyword>
<dbReference type="Gene3D" id="3.40.109.40">
    <property type="match status" value="1"/>
</dbReference>
<dbReference type="SUPFAM" id="SSF56507">
    <property type="entry name" value="Methionine synthase activation domain-like"/>
    <property type="match status" value="1"/>
</dbReference>
<comment type="caution">
    <text evidence="1">The sequence shown here is derived from an EMBL/GenBank/DDBJ whole genome shotgun (WGS) entry which is preliminary data.</text>
</comment>
<accession>A0ABT1E5P3</accession>
<name>A0ABT1E5P3_9FIRM</name>
<reference evidence="1 2" key="1">
    <citation type="journal article" date="2022" name="Genome Biol. Evol.">
        <title>Host diet, physiology and behaviors set the stage for Lachnospiraceae cladogenesis.</title>
        <authorList>
            <person name="Vera-Ponce De Leon A."/>
            <person name="Schneider M."/>
            <person name="Jahnes B.C."/>
            <person name="Sadowski V."/>
            <person name="Camuy-Velez L.A."/>
            <person name="Duan J."/>
            <person name="Sabree Z.L."/>
        </authorList>
    </citation>
    <scope>NUCLEOTIDE SEQUENCE [LARGE SCALE GENOMIC DNA]</scope>
    <source>
        <strain evidence="1 2">PAL113</strain>
    </source>
</reference>
<organism evidence="1 2">
    <name type="scientific">Aequitasia blattaphilus</name>
    <dbReference type="NCBI Taxonomy" id="2949332"/>
    <lineage>
        <taxon>Bacteria</taxon>
        <taxon>Bacillati</taxon>
        <taxon>Bacillota</taxon>
        <taxon>Clostridia</taxon>
        <taxon>Lachnospirales</taxon>
        <taxon>Lachnospiraceae</taxon>
        <taxon>Aequitasia</taxon>
    </lineage>
</organism>
<dbReference type="Proteomes" id="UP001523566">
    <property type="component" value="Unassembled WGS sequence"/>
</dbReference>
<evidence type="ECO:0000313" key="2">
    <source>
        <dbReference type="Proteomes" id="UP001523566"/>
    </source>
</evidence>
<gene>
    <name evidence="1" type="ORF">NK125_01835</name>
</gene>
<dbReference type="InterPro" id="IPR037010">
    <property type="entry name" value="VitB12-dep_Met_synth_activ_sf"/>
</dbReference>
<proteinExistence type="predicted"/>
<sequence length="216" mass="24476">MRNYKVILKETIRYMGYGGKGVPKDIEKLAEESVQRVEEVSRFRISAKRFPFYLLEDGKMMLGDIAVCSDNLQKNLENAREVYLFAATLGIEVDRLMKRFSISDMAKVVGIQSGAAALLEYELDVYFNMLKIEHEKEGLYLHQRFSPGYGDFSISHQKEILDRVDAGKRLALTSTEQGMLNPLKSVTGVVGLGPFQKKNKGGKCGECKKRDCTFRK</sequence>
<protein>
    <submittedName>
        <fullName evidence="1">Vitamin B12 dependent methionine synthase activation subunit</fullName>
    </submittedName>
</protein>